<feature type="region of interest" description="Disordered" evidence="1">
    <location>
        <begin position="76"/>
        <end position="102"/>
    </location>
</feature>
<sequence>MDPPPQAQSHLLHELKSHHIPLTSDDVSWAFSNPKTAAPVTDWVERYLSHDTLLSLEEAEIYNHLKKTGALTKLQKQHPGLHTVRPRSEDELRAETERLSQSTELLRRQTAQLRRQGAAVGGMKTKLREEAGRGRSMEERRRRRWKAEMEGEQNAIDDLLGILREEVADFRRDGRASAVDVERVERMLQSDDRVLGRLGRLADGVIVSGDDEAGGNEVVERVTVLVKKLSTLSAAALKARLDRMFLEIVNPKNNTTTNPADADAIAELKQDLGSLYSEIPSVAQMAAEQEYLRPVIKEVENGKKKASEGLQVGGAYICDVLAHLQKRNASAAQKLQRDLAKARAIAQIIATIEQESHSPLTKHSAAPPPPAANDDTPPPSSSARPATPVKNPHPHPFKNMPIFTPPTRSHRRRSGSLGGNAAIAATADDELPELRMLTLLGVPVPSAPAQTASALFASPVKGGSPAASSQEPPAAASKYTYLPTHIRQQSTKLQTQESADVSASSEIRSAVDEFWNVSRTAQQALVWANVFPPVGRRRGVMGHHESRLKMNGTYISTQMAGVCGRVPSSLIWMCTSMHVYEGYRNLMSQFAIIRNEYLIWRVRGSASSWHMSAKLKYHLRHSIHYGASGLVGTCSGQTPRRQSSVYVLRNNT</sequence>
<evidence type="ECO:0000313" key="2">
    <source>
        <dbReference type="EMBL" id="RPB14029.1"/>
    </source>
</evidence>
<dbReference type="Proteomes" id="UP000277580">
    <property type="component" value="Unassembled WGS sequence"/>
</dbReference>
<feature type="compositionally biased region" description="Pro residues" evidence="1">
    <location>
        <begin position="366"/>
        <end position="380"/>
    </location>
</feature>
<gene>
    <name evidence="2" type="ORF">P167DRAFT_564213</name>
</gene>
<dbReference type="EMBL" id="ML119120">
    <property type="protein sequence ID" value="RPB14029.1"/>
    <property type="molecule type" value="Genomic_DNA"/>
</dbReference>
<feature type="compositionally biased region" description="Basic and acidic residues" evidence="1">
    <location>
        <begin position="86"/>
        <end position="98"/>
    </location>
</feature>
<organism evidence="2 3">
    <name type="scientific">Morchella conica CCBAS932</name>
    <dbReference type="NCBI Taxonomy" id="1392247"/>
    <lineage>
        <taxon>Eukaryota</taxon>
        <taxon>Fungi</taxon>
        <taxon>Dikarya</taxon>
        <taxon>Ascomycota</taxon>
        <taxon>Pezizomycotina</taxon>
        <taxon>Pezizomycetes</taxon>
        <taxon>Pezizales</taxon>
        <taxon>Morchellaceae</taxon>
        <taxon>Morchella</taxon>
    </lineage>
</organism>
<evidence type="ECO:0000313" key="3">
    <source>
        <dbReference type="Proteomes" id="UP000277580"/>
    </source>
</evidence>
<evidence type="ECO:0000256" key="1">
    <source>
        <dbReference type="SAM" id="MobiDB-lite"/>
    </source>
</evidence>
<proteinExistence type="predicted"/>
<dbReference type="InParanoid" id="A0A3N4KX79"/>
<keyword evidence="3" id="KW-1185">Reference proteome</keyword>
<accession>A0A3N4KX79</accession>
<reference evidence="2 3" key="1">
    <citation type="journal article" date="2018" name="Nat. Ecol. Evol.">
        <title>Pezizomycetes genomes reveal the molecular basis of ectomycorrhizal truffle lifestyle.</title>
        <authorList>
            <person name="Murat C."/>
            <person name="Payen T."/>
            <person name="Noel B."/>
            <person name="Kuo A."/>
            <person name="Morin E."/>
            <person name="Chen J."/>
            <person name="Kohler A."/>
            <person name="Krizsan K."/>
            <person name="Balestrini R."/>
            <person name="Da Silva C."/>
            <person name="Montanini B."/>
            <person name="Hainaut M."/>
            <person name="Levati E."/>
            <person name="Barry K.W."/>
            <person name="Belfiori B."/>
            <person name="Cichocki N."/>
            <person name="Clum A."/>
            <person name="Dockter R.B."/>
            <person name="Fauchery L."/>
            <person name="Guy J."/>
            <person name="Iotti M."/>
            <person name="Le Tacon F."/>
            <person name="Lindquist E.A."/>
            <person name="Lipzen A."/>
            <person name="Malagnac F."/>
            <person name="Mello A."/>
            <person name="Molinier V."/>
            <person name="Miyauchi S."/>
            <person name="Poulain J."/>
            <person name="Riccioni C."/>
            <person name="Rubini A."/>
            <person name="Sitrit Y."/>
            <person name="Splivallo R."/>
            <person name="Traeger S."/>
            <person name="Wang M."/>
            <person name="Zifcakova L."/>
            <person name="Wipf D."/>
            <person name="Zambonelli A."/>
            <person name="Paolocci F."/>
            <person name="Nowrousian M."/>
            <person name="Ottonello S."/>
            <person name="Baldrian P."/>
            <person name="Spatafora J.W."/>
            <person name="Henrissat B."/>
            <person name="Nagy L.G."/>
            <person name="Aury J.M."/>
            <person name="Wincker P."/>
            <person name="Grigoriev I.V."/>
            <person name="Bonfante P."/>
            <person name="Martin F.M."/>
        </authorList>
    </citation>
    <scope>NUCLEOTIDE SEQUENCE [LARGE SCALE GENOMIC DNA]</scope>
    <source>
        <strain evidence="2 3">CCBAS932</strain>
    </source>
</reference>
<feature type="region of interest" description="Disordered" evidence="1">
    <location>
        <begin position="355"/>
        <end position="417"/>
    </location>
</feature>
<name>A0A3N4KX79_9PEZI</name>
<protein>
    <submittedName>
        <fullName evidence="2">Uncharacterized protein</fullName>
    </submittedName>
</protein>
<dbReference type="AlphaFoldDB" id="A0A3N4KX79"/>
<dbReference type="OrthoDB" id="5314201at2759"/>